<feature type="compositionally biased region" description="Basic and acidic residues" evidence="1">
    <location>
        <begin position="54"/>
        <end position="70"/>
    </location>
</feature>
<feature type="compositionally biased region" description="Polar residues" evidence="1">
    <location>
        <begin position="377"/>
        <end position="389"/>
    </location>
</feature>
<evidence type="ECO:0000256" key="1">
    <source>
        <dbReference type="SAM" id="MobiDB-lite"/>
    </source>
</evidence>
<feature type="compositionally biased region" description="Polar residues" evidence="1">
    <location>
        <begin position="440"/>
        <end position="457"/>
    </location>
</feature>
<protein>
    <submittedName>
        <fullName evidence="3">Pro-apoptotic serine protease nma111</fullName>
    </submittedName>
</protein>
<feature type="region of interest" description="Disordered" evidence="1">
    <location>
        <begin position="334"/>
        <end position="478"/>
    </location>
</feature>
<evidence type="ECO:0000313" key="3">
    <source>
        <dbReference type="WBParaSite" id="Pan_g19344.t2"/>
    </source>
</evidence>
<name>A0A7E4VE32_PANRE</name>
<evidence type="ECO:0000313" key="2">
    <source>
        <dbReference type="Proteomes" id="UP000492821"/>
    </source>
</evidence>
<feature type="compositionally biased region" description="Low complexity" evidence="1">
    <location>
        <begin position="336"/>
        <end position="356"/>
    </location>
</feature>
<dbReference type="AlphaFoldDB" id="A0A7E4VE32"/>
<organism evidence="2 3">
    <name type="scientific">Panagrellus redivivus</name>
    <name type="common">Microworm</name>
    <dbReference type="NCBI Taxonomy" id="6233"/>
    <lineage>
        <taxon>Eukaryota</taxon>
        <taxon>Metazoa</taxon>
        <taxon>Ecdysozoa</taxon>
        <taxon>Nematoda</taxon>
        <taxon>Chromadorea</taxon>
        <taxon>Rhabditida</taxon>
        <taxon>Tylenchina</taxon>
        <taxon>Panagrolaimomorpha</taxon>
        <taxon>Panagrolaimoidea</taxon>
        <taxon>Panagrolaimidae</taxon>
        <taxon>Panagrellus</taxon>
    </lineage>
</organism>
<proteinExistence type="predicted"/>
<sequence length="539" mass="58958">MSRKRTYYDAHDYGASGEPRPPGFEDFSYSSSHGRPHDYPDNPPAAPSQSQADRGWDAYESYGDRYDHNNGHQFHGNADQRYPNNGGRPFPPPGDYPRDMGYQWYGYQPRFDAPGGPPGKYQPNSFNYLQYPPPGLPGGRGRGAKRLNRPSQNERKGIYAPRGNAVQPPTPTTPKLPISSVLSMPSSSSPGSKLATVSAVANAMLGQTNKKQQQAVGARSNGSLKVGADGKSVVVQKPANTNEAEREKSLTQKMYADGKPPCEVLYPGNRLPTGKFIHRRPANNGSSSSDNEDEAEKSEVPPPSRPVVVNHPIMKPLPPLRSNAHVAVPFVTMTTSSKSSAPSSSSRPFFSPPVASLSPVEPQLRVKSEPPDYASAEPTTEQLMALFEQNQDKFINEDVTPPPIEPAPSVSPAKHREGSSPVASPPTGESMDAVPDYVATQASSSRFKAEQSSPIRENNNRYESHRSLYQPYEDPPSTEATMLNALENELMLAQQDVLAKQAVVRDLLTQQMHAQTDLEVSLQRLNNLSKTVFDLKRQS</sequence>
<reference evidence="2" key="1">
    <citation type="journal article" date="2013" name="Genetics">
        <title>The draft genome and transcriptome of Panagrellus redivivus are shaped by the harsh demands of a free-living lifestyle.</title>
        <authorList>
            <person name="Srinivasan J."/>
            <person name="Dillman A.R."/>
            <person name="Macchietto M.G."/>
            <person name="Heikkinen L."/>
            <person name="Lakso M."/>
            <person name="Fracchia K.M."/>
            <person name="Antoshechkin I."/>
            <person name="Mortazavi A."/>
            <person name="Wong G."/>
            <person name="Sternberg P.W."/>
        </authorList>
    </citation>
    <scope>NUCLEOTIDE SEQUENCE [LARGE SCALE GENOMIC DNA]</scope>
    <source>
        <strain evidence="2">MT8872</strain>
    </source>
</reference>
<feature type="compositionally biased region" description="Low complexity" evidence="1">
    <location>
        <begin position="176"/>
        <end position="193"/>
    </location>
</feature>
<feature type="region of interest" description="Disordered" evidence="1">
    <location>
        <begin position="208"/>
        <end position="321"/>
    </location>
</feature>
<reference evidence="3" key="2">
    <citation type="submission" date="2020-10" db="UniProtKB">
        <authorList>
            <consortium name="WormBaseParasite"/>
        </authorList>
    </citation>
    <scope>IDENTIFICATION</scope>
</reference>
<feature type="compositionally biased region" description="Polar residues" evidence="1">
    <location>
        <begin position="208"/>
        <end position="223"/>
    </location>
</feature>
<feature type="region of interest" description="Disordered" evidence="1">
    <location>
        <begin position="1"/>
        <end position="193"/>
    </location>
</feature>
<accession>A0A7E4VE32</accession>
<dbReference type="WBParaSite" id="Pan_g19344.t2">
    <property type="protein sequence ID" value="Pan_g19344.t2"/>
    <property type="gene ID" value="Pan_g19344"/>
</dbReference>
<feature type="compositionally biased region" description="Basic and acidic residues" evidence="1">
    <location>
        <begin position="1"/>
        <end position="12"/>
    </location>
</feature>
<keyword evidence="2" id="KW-1185">Reference proteome</keyword>
<dbReference type="Proteomes" id="UP000492821">
    <property type="component" value="Unassembled WGS sequence"/>
</dbReference>